<dbReference type="Proteomes" id="UP000315908">
    <property type="component" value="Unassembled WGS sequence"/>
</dbReference>
<proteinExistence type="predicted"/>
<reference evidence="1 2" key="1">
    <citation type="journal article" date="2015" name="Stand. Genomic Sci.">
        <title>Genomic Encyclopedia of Bacterial and Archaeal Type Strains, Phase III: the genomes of soil and plant-associated and newly described type strains.</title>
        <authorList>
            <person name="Whitman W.B."/>
            <person name="Woyke T."/>
            <person name="Klenk H.P."/>
            <person name="Zhou Y."/>
            <person name="Lilburn T.G."/>
            <person name="Beck B.J."/>
            <person name="De Vos P."/>
            <person name="Vandamme P."/>
            <person name="Eisen J.A."/>
            <person name="Garrity G."/>
            <person name="Hugenholtz P."/>
            <person name="Kyrpides N.C."/>
        </authorList>
    </citation>
    <scope>NUCLEOTIDE SEQUENCE [LARGE SCALE GENOMIC DNA]</scope>
    <source>
        <strain evidence="1 2">CGMCC 1.6855</strain>
    </source>
</reference>
<evidence type="ECO:0000313" key="1">
    <source>
        <dbReference type="EMBL" id="TWI16312.1"/>
    </source>
</evidence>
<evidence type="ECO:0000313" key="2">
    <source>
        <dbReference type="Proteomes" id="UP000315908"/>
    </source>
</evidence>
<sequence>MVDICFFFGINGSFKLKTFESEPENGKFWKGNGKFCESKIGCYFLTFRL</sequence>
<accession>A0A562M940</accession>
<protein>
    <submittedName>
        <fullName evidence="1">Uncharacterized protein</fullName>
    </submittedName>
</protein>
<dbReference type="EMBL" id="VLKR01000031">
    <property type="protein sequence ID" value="TWI16312.1"/>
    <property type="molecule type" value="Genomic_DNA"/>
</dbReference>
<organism evidence="1 2">
    <name type="scientific">Sphingobacterium siyangense</name>
    <dbReference type="NCBI Taxonomy" id="459529"/>
    <lineage>
        <taxon>Bacteria</taxon>
        <taxon>Pseudomonadati</taxon>
        <taxon>Bacteroidota</taxon>
        <taxon>Sphingobacteriia</taxon>
        <taxon>Sphingobacteriales</taxon>
        <taxon>Sphingobacteriaceae</taxon>
        <taxon>Sphingobacterium</taxon>
    </lineage>
</organism>
<name>A0A562M940_9SPHI</name>
<gene>
    <name evidence="1" type="ORF">IQ31_04467</name>
</gene>
<dbReference type="AlphaFoldDB" id="A0A562M940"/>
<comment type="caution">
    <text evidence="1">The sequence shown here is derived from an EMBL/GenBank/DDBJ whole genome shotgun (WGS) entry which is preliminary data.</text>
</comment>